<gene>
    <name evidence="2" type="ORF">TWF506_008003</name>
</gene>
<feature type="chain" id="PRO_5042853191" evidence="1">
    <location>
        <begin position="18"/>
        <end position="244"/>
    </location>
</feature>
<comment type="caution">
    <text evidence="2">The sequence shown here is derived from an EMBL/GenBank/DDBJ whole genome shotgun (WGS) entry which is preliminary data.</text>
</comment>
<organism evidence="2 3">
    <name type="scientific">Arthrobotrys conoides</name>
    <dbReference type="NCBI Taxonomy" id="74498"/>
    <lineage>
        <taxon>Eukaryota</taxon>
        <taxon>Fungi</taxon>
        <taxon>Dikarya</taxon>
        <taxon>Ascomycota</taxon>
        <taxon>Pezizomycotina</taxon>
        <taxon>Orbiliomycetes</taxon>
        <taxon>Orbiliales</taxon>
        <taxon>Orbiliaceae</taxon>
        <taxon>Arthrobotrys</taxon>
    </lineage>
</organism>
<dbReference type="EMBL" id="JAVHJM010000005">
    <property type="protein sequence ID" value="KAK6513564.1"/>
    <property type="molecule type" value="Genomic_DNA"/>
</dbReference>
<evidence type="ECO:0000313" key="2">
    <source>
        <dbReference type="EMBL" id="KAK6513564.1"/>
    </source>
</evidence>
<name>A0AAN8NV57_9PEZI</name>
<keyword evidence="1" id="KW-0732">Signal</keyword>
<dbReference type="AlphaFoldDB" id="A0AAN8NV57"/>
<protein>
    <submittedName>
        <fullName evidence="2">Uncharacterized protein</fullName>
    </submittedName>
</protein>
<evidence type="ECO:0000313" key="3">
    <source>
        <dbReference type="Proteomes" id="UP001307849"/>
    </source>
</evidence>
<accession>A0AAN8NV57</accession>
<keyword evidence="3" id="KW-1185">Reference proteome</keyword>
<evidence type="ECO:0000256" key="1">
    <source>
        <dbReference type="SAM" id="SignalP"/>
    </source>
</evidence>
<sequence length="244" mass="26535">MQISSIFCLTLAAAASAIPTQVSKIIGNVKRQAPVESSIWGNSITGSPEYYDNNWANVTLPFPISFYGVNYSNLWVSINGILSPGPEQIQYPDTSSAIQNHIPVDSIAVGAGQERPDLPWVPEKALFALWQDLFVENAPIALHAVWTTTSGSAPSRIITFSWKVSSEGVVGGQIVEPEFSVSFREARPYIARIEYTDVADKGINAVIGIQSSFSTGVEWSYKTEALFNGDILAVNLDTQTFNIS</sequence>
<feature type="signal peptide" evidence="1">
    <location>
        <begin position="1"/>
        <end position="17"/>
    </location>
</feature>
<proteinExistence type="predicted"/>
<reference evidence="2 3" key="1">
    <citation type="submission" date="2019-10" db="EMBL/GenBank/DDBJ databases">
        <authorList>
            <person name="Palmer J.M."/>
        </authorList>
    </citation>
    <scope>NUCLEOTIDE SEQUENCE [LARGE SCALE GENOMIC DNA]</scope>
    <source>
        <strain evidence="2 3">TWF506</strain>
    </source>
</reference>
<dbReference type="Proteomes" id="UP001307849">
    <property type="component" value="Unassembled WGS sequence"/>
</dbReference>